<dbReference type="Proteomes" id="UP001160148">
    <property type="component" value="Unassembled WGS sequence"/>
</dbReference>
<dbReference type="EMBL" id="CARXXK010000001">
    <property type="protein sequence ID" value="CAI6348457.1"/>
    <property type="molecule type" value="Genomic_DNA"/>
</dbReference>
<dbReference type="PANTHER" id="PTHR34153:SF2">
    <property type="entry name" value="SI:CH211-262H13.3-RELATED"/>
    <property type="match status" value="1"/>
</dbReference>
<sequence>MQATDYMNLPTTSESSNTSMIICESSNPVSQKLESTASQNQHFPNTIEKLSYPTLQNSFEDSLKDDVKRFTSQMVPTFDFSNDTEDVSFLSQFPLSSKESVVECEKVLQIDCNIKEKLKNMFCSIGGNDGKTHLRRILSKTFTNKFAINCSWTGRAFEKDVTKFKIKDLLIINLMKGIIKNKYQYSDSTFEVEVQSWFRTAKTQYDRTK</sequence>
<gene>
    <name evidence="2" type="ORF">MEUPH1_LOCUS5129</name>
</gene>
<name>A0AAV0VZ13_9HEMI</name>
<evidence type="ECO:0000313" key="2">
    <source>
        <dbReference type="EMBL" id="CAI6348457.1"/>
    </source>
</evidence>
<protein>
    <recommendedName>
        <fullName evidence="1">DUF4806 domain-containing protein</fullName>
    </recommendedName>
</protein>
<organism evidence="2 3">
    <name type="scientific">Macrosiphum euphorbiae</name>
    <name type="common">potato aphid</name>
    <dbReference type="NCBI Taxonomy" id="13131"/>
    <lineage>
        <taxon>Eukaryota</taxon>
        <taxon>Metazoa</taxon>
        <taxon>Ecdysozoa</taxon>
        <taxon>Arthropoda</taxon>
        <taxon>Hexapoda</taxon>
        <taxon>Insecta</taxon>
        <taxon>Pterygota</taxon>
        <taxon>Neoptera</taxon>
        <taxon>Paraneoptera</taxon>
        <taxon>Hemiptera</taxon>
        <taxon>Sternorrhyncha</taxon>
        <taxon>Aphidomorpha</taxon>
        <taxon>Aphidoidea</taxon>
        <taxon>Aphididae</taxon>
        <taxon>Macrosiphini</taxon>
        <taxon>Macrosiphum</taxon>
    </lineage>
</organism>
<keyword evidence="3" id="KW-1185">Reference proteome</keyword>
<reference evidence="2 3" key="1">
    <citation type="submission" date="2023-01" db="EMBL/GenBank/DDBJ databases">
        <authorList>
            <person name="Whitehead M."/>
        </authorList>
    </citation>
    <scope>NUCLEOTIDE SEQUENCE [LARGE SCALE GENOMIC DNA]</scope>
</reference>
<dbReference type="InterPro" id="IPR032071">
    <property type="entry name" value="DUF4806"/>
</dbReference>
<feature type="domain" description="DUF4806" evidence="1">
    <location>
        <begin position="92"/>
        <end position="172"/>
    </location>
</feature>
<dbReference type="PANTHER" id="PTHR34153">
    <property type="entry name" value="SI:CH211-262H13.3-RELATED-RELATED"/>
    <property type="match status" value="1"/>
</dbReference>
<evidence type="ECO:0000313" key="3">
    <source>
        <dbReference type="Proteomes" id="UP001160148"/>
    </source>
</evidence>
<accession>A0AAV0VZ13</accession>
<dbReference type="AlphaFoldDB" id="A0AAV0VZ13"/>
<evidence type="ECO:0000259" key="1">
    <source>
        <dbReference type="Pfam" id="PF16064"/>
    </source>
</evidence>
<comment type="caution">
    <text evidence="2">The sequence shown here is derived from an EMBL/GenBank/DDBJ whole genome shotgun (WGS) entry which is preliminary data.</text>
</comment>
<proteinExistence type="predicted"/>
<dbReference type="Pfam" id="PF16064">
    <property type="entry name" value="DUF4806"/>
    <property type="match status" value="1"/>
</dbReference>